<dbReference type="Pfam" id="PF09339">
    <property type="entry name" value="HTH_IclR"/>
    <property type="match status" value="1"/>
</dbReference>
<sequence length="248" mass="25792">MPIEPLDARTHRVLSGISRVAILELLRDADAAMDVPAIAQAVGLHANTVRSHLDRLVEVGLVAETVEARVRPGRPRLFFRATSPAAEVPAESYRLLAGLLAGGLGRDISSGAGAAAAAEAGRRWGREMAETDTGLSDAQSGAAHGASVGRIVQILDEVGFEPRLGDAGAADDVAFGGAAAPVDVVIELHRCPFLDVAKEHSDVVCAVHRGLMEGALERLHTPGVGVTLEPFARPGVCLAHLEIPATKP</sequence>
<name>A0ABY2JC84_9MICO</name>
<dbReference type="InterPro" id="IPR011991">
    <property type="entry name" value="ArsR-like_HTH"/>
</dbReference>
<feature type="domain" description="HTH iclR-type" evidence="1">
    <location>
        <begin position="21"/>
        <end position="63"/>
    </location>
</feature>
<gene>
    <name evidence="2" type="ORF">E3T25_11750</name>
</gene>
<dbReference type="RefSeq" id="WP_134374396.1">
    <property type="nucleotide sequence ID" value="NZ_SOGO01000033.1"/>
</dbReference>
<comment type="caution">
    <text evidence="2">The sequence shown here is derived from an EMBL/GenBank/DDBJ whole genome shotgun (WGS) entry which is preliminary data.</text>
</comment>
<proteinExistence type="predicted"/>
<organism evidence="2 3">
    <name type="scientific">Cryobacterium sandaracinum</name>
    <dbReference type="NCBI Taxonomy" id="1259247"/>
    <lineage>
        <taxon>Bacteria</taxon>
        <taxon>Bacillati</taxon>
        <taxon>Actinomycetota</taxon>
        <taxon>Actinomycetes</taxon>
        <taxon>Micrococcales</taxon>
        <taxon>Microbacteriaceae</taxon>
        <taxon>Cryobacterium</taxon>
    </lineage>
</organism>
<evidence type="ECO:0000313" key="2">
    <source>
        <dbReference type="EMBL" id="TFD01219.1"/>
    </source>
</evidence>
<dbReference type="CDD" id="cd00090">
    <property type="entry name" value="HTH_ARSR"/>
    <property type="match status" value="1"/>
</dbReference>
<evidence type="ECO:0000313" key="3">
    <source>
        <dbReference type="Proteomes" id="UP000297851"/>
    </source>
</evidence>
<accession>A0ABY2JC84</accession>
<dbReference type="InterPro" id="IPR036390">
    <property type="entry name" value="WH_DNA-bd_sf"/>
</dbReference>
<reference evidence="2 3" key="1">
    <citation type="submission" date="2019-03" db="EMBL/GenBank/DDBJ databases">
        <title>Genomics of glacier-inhabiting Cryobacterium strains.</title>
        <authorList>
            <person name="Liu Q."/>
            <person name="Xin Y.-H."/>
        </authorList>
    </citation>
    <scope>NUCLEOTIDE SEQUENCE [LARGE SCALE GENOMIC DNA]</scope>
    <source>
        <strain evidence="2 3">TMT2-16</strain>
    </source>
</reference>
<evidence type="ECO:0000259" key="1">
    <source>
        <dbReference type="Pfam" id="PF09339"/>
    </source>
</evidence>
<dbReference type="InterPro" id="IPR005471">
    <property type="entry name" value="Tscrpt_reg_IclR_N"/>
</dbReference>
<dbReference type="Proteomes" id="UP000297851">
    <property type="component" value="Unassembled WGS sequence"/>
</dbReference>
<keyword evidence="3" id="KW-1185">Reference proteome</keyword>
<protein>
    <submittedName>
        <fullName evidence="2">ArsR family transcriptional regulator</fullName>
    </submittedName>
</protein>
<dbReference type="Gene3D" id="1.10.10.10">
    <property type="entry name" value="Winged helix-like DNA-binding domain superfamily/Winged helix DNA-binding domain"/>
    <property type="match status" value="1"/>
</dbReference>
<dbReference type="InterPro" id="IPR036388">
    <property type="entry name" value="WH-like_DNA-bd_sf"/>
</dbReference>
<dbReference type="SUPFAM" id="SSF46785">
    <property type="entry name" value="Winged helix' DNA-binding domain"/>
    <property type="match status" value="1"/>
</dbReference>
<dbReference type="EMBL" id="SOGO01000033">
    <property type="protein sequence ID" value="TFD01219.1"/>
    <property type="molecule type" value="Genomic_DNA"/>
</dbReference>